<proteinExistence type="predicted"/>
<dbReference type="Proteomes" id="UP000783686">
    <property type="component" value="Unassembled WGS sequence"/>
</dbReference>
<sequence length="360" mass="41751">MNGTDVLDLDEYIPIVYSFHSYATTSVCALGIMVNIIFLHCLTSVDKEKSVGMKIPLTIKCLLDLICASSRFFLEQTTIVHSGHYLQINDGFPIIGETGTYTLAFALNLFQDLSLGFTVVLYAVRVNTTKMTGANNPLHHLVYIIFYVLLSIFTVFQVYWFTMTIYPKNEKDVTVIDELLKYNFNFNHSYINYQKSDMYRLECLLFYNIILYGCITLLTMFCLRRISGNMDKLKLLLDKDLLVIHEEVNYSVNIATLLYVLLFGFPLTIYLYTAVNLAPFTITQFVSSITYSLLPICFPLVIMSVCGVYRRLLLNMFSCNQKKSRFWPQKQRLTRVYSIQDCHLRPSKLDCYQRNYVMRV</sequence>
<accession>A0A811LV40</accession>
<evidence type="ECO:0000256" key="1">
    <source>
        <dbReference type="SAM" id="Phobius"/>
    </source>
</evidence>
<dbReference type="Proteomes" id="UP000614601">
    <property type="component" value="Unassembled WGS sequence"/>
</dbReference>
<protein>
    <submittedName>
        <fullName evidence="2">Uncharacterized protein</fullName>
    </submittedName>
</protein>
<reference evidence="2" key="1">
    <citation type="submission" date="2020-09" db="EMBL/GenBank/DDBJ databases">
        <authorList>
            <person name="Kikuchi T."/>
        </authorList>
    </citation>
    <scope>NUCLEOTIDE SEQUENCE</scope>
    <source>
        <strain evidence="2">SH1</strain>
    </source>
</reference>
<feature type="transmembrane region" description="Helical" evidence="1">
    <location>
        <begin position="292"/>
        <end position="313"/>
    </location>
</feature>
<feature type="transmembrane region" description="Helical" evidence="1">
    <location>
        <begin position="205"/>
        <end position="227"/>
    </location>
</feature>
<dbReference type="EMBL" id="CAJFDH010000006">
    <property type="protein sequence ID" value="CAD5230895.1"/>
    <property type="molecule type" value="Genomic_DNA"/>
</dbReference>
<feature type="transmembrane region" description="Helical" evidence="1">
    <location>
        <begin position="20"/>
        <end position="45"/>
    </location>
</feature>
<dbReference type="EMBL" id="CAJFCW020000006">
    <property type="protein sequence ID" value="CAG9128126.1"/>
    <property type="molecule type" value="Genomic_DNA"/>
</dbReference>
<evidence type="ECO:0000313" key="2">
    <source>
        <dbReference type="EMBL" id="CAD5230895.1"/>
    </source>
</evidence>
<feature type="transmembrane region" description="Helical" evidence="1">
    <location>
        <begin position="248"/>
        <end position="272"/>
    </location>
</feature>
<keyword evidence="1" id="KW-0812">Transmembrane</keyword>
<gene>
    <name evidence="2" type="ORF">BOKJ2_LOCUS14370</name>
</gene>
<dbReference type="AlphaFoldDB" id="A0A811LV40"/>
<evidence type="ECO:0000313" key="3">
    <source>
        <dbReference type="Proteomes" id="UP000614601"/>
    </source>
</evidence>
<organism evidence="2 3">
    <name type="scientific">Bursaphelenchus okinawaensis</name>
    <dbReference type="NCBI Taxonomy" id="465554"/>
    <lineage>
        <taxon>Eukaryota</taxon>
        <taxon>Metazoa</taxon>
        <taxon>Ecdysozoa</taxon>
        <taxon>Nematoda</taxon>
        <taxon>Chromadorea</taxon>
        <taxon>Rhabditida</taxon>
        <taxon>Tylenchina</taxon>
        <taxon>Tylenchomorpha</taxon>
        <taxon>Aphelenchoidea</taxon>
        <taxon>Aphelenchoididae</taxon>
        <taxon>Bursaphelenchus</taxon>
    </lineage>
</organism>
<name>A0A811LV40_9BILA</name>
<keyword evidence="3" id="KW-1185">Reference proteome</keyword>
<feature type="transmembrane region" description="Helical" evidence="1">
    <location>
        <begin position="141"/>
        <end position="161"/>
    </location>
</feature>
<comment type="caution">
    <text evidence="2">The sequence shown here is derived from an EMBL/GenBank/DDBJ whole genome shotgun (WGS) entry which is preliminary data.</text>
</comment>
<keyword evidence="1" id="KW-0472">Membrane</keyword>
<keyword evidence="1" id="KW-1133">Transmembrane helix</keyword>